<dbReference type="AlphaFoldDB" id="A0A4R0RMX9"/>
<evidence type="ECO:0000259" key="1">
    <source>
        <dbReference type="Pfam" id="PF12680"/>
    </source>
</evidence>
<dbReference type="EMBL" id="RWJN01000281">
    <property type="protein sequence ID" value="TCD63684.1"/>
    <property type="molecule type" value="Genomic_DNA"/>
</dbReference>
<dbReference type="Gene3D" id="3.10.450.50">
    <property type="match status" value="1"/>
</dbReference>
<reference evidence="2 3" key="1">
    <citation type="submission" date="2018-11" db="EMBL/GenBank/DDBJ databases">
        <title>Genome assembly of Steccherinum ochraceum LE-BIN_3174, the white-rot fungus of the Steccherinaceae family (The Residual Polyporoid clade, Polyporales, Basidiomycota).</title>
        <authorList>
            <person name="Fedorova T.V."/>
            <person name="Glazunova O.A."/>
            <person name="Landesman E.O."/>
            <person name="Moiseenko K.V."/>
            <person name="Psurtseva N.V."/>
            <person name="Savinova O.S."/>
            <person name="Shakhova N.V."/>
            <person name="Tyazhelova T.V."/>
            <person name="Vasina D.V."/>
        </authorList>
    </citation>
    <scope>NUCLEOTIDE SEQUENCE [LARGE SCALE GENOMIC DNA]</scope>
    <source>
        <strain evidence="2 3">LE-BIN_3174</strain>
    </source>
</reference>
<dbReference type="Proteomes" id="UP000292702">
    <property type="component" value="Unassembled WGS sequence"/>
</dbReference>
<organism evidence="2 3">
    <name type="scientific">Steccherinum ochraceum</name>
    <dbReference type="NCBI Taxonomy" id="92696"/>
    <lineage>
        <taxon>Eukaryota</taxon>
        <taxon>Fungi</taxon>
        <taxon>Dikarya</taxon>
        <taxon>Basidiomycota</taxon>
        <taxon>Agaricomycotina</taxon>
        <taxon>Agaricomycetes</taxon>
        <taxon>Polyporales</taxon>
        <taxon>Steccherinaceae</taxon>
        <taxon>Steccherinum</taxon>
    </lineage>
</organism>
<keyword evidence="3" id="KW-1185">Reference proteome</keyword>
<sequence length="132" mass="14147">MPVDSESSDPARTISYTPCVPYSTGLTLRPGIMSTSDIPTNPSPQLKVALNYLDAIAHRDIVQVKDVLAPDCVSTVLPAGLGFPPIRGLDAILELYSGSLPHFTSFEFTVHEITEVPGKVIIHASSDAHTTF</sequence>
<evidence type="ECO:0000313" key="2">
    <source>
        <dbReference type="EMBL" id="TCD63684.1"/>
    </source>
</evidence>
<proteinExistence type="predicted"/>
<accession>A0A4R0RMX9</accession>
<dbReference type="InterPro" id="IPR032710">
    <property type="entry name" value="NTF2-like_dom_sf"/>
</dbReference>
<comment type="caution">
    <text evidence="2">The sequence shown here is derived from an EMBL/GenBank/DDBJ whole genome shotgun (WGS) entry which is preliminary data.</text>
</comment>
<dbReference type="InterPro" id="IPR037401">
    <property type="entry name" value="SnoaL-like"/>
</dbReference>
<feature type="non-terminal residue" evidence="2">
    <location>
        <position position="132"/>
    </location>
</feature>
<dbReference type="SUPFAM" id="SSF54427">
    <property type="entry name" value="NTF2-like"/>
    <property type="match status" value="1"/>
</dbReference>
<gene>
    <name evidence="2" type="ORF">EIP91_005089</name>
</gene>
<evidence type="ECO:0000313" key="3">
    <source>
        <dbReference type="Proteomes" id="UP000292702"/>
    </source>
</evidence>
<name>A0A4R0RMX9_9APHY</name>
<dbReference type="OrthoDB" id="2803124at2759"/>
<protein>
    <recommendedName>
        <fullName evidence="1">SnoaL-like domain-containing protein</fullName>
    </recommendedName>
</protein>
<dbReference type="Pfam" id="PF12680">
    <property type="entry name" value="SnoaL_2"/>
    <property type="match status" value="1"/>
</dbReference>
<feature type="domain" description="SnoaL-like" evidence="1">
    <location>
        <begin position="51"/>
        <end position="126"/>
    </location>
</feature>